<organism evidence="2 3">
    <name type="scientific">Polaribacter aestuariivivens</name>
    <dbReference type="NCBI Taxonomy" id="2304626"/>
    <lineage>
        <taxon>Bacteria</taxon>
        <taxon>Pseudomonadati</taxon>
        <taxon>Bacteroidota</taxon>
        <taxon>Flavobacteriia</taxon>
        <taxon>Flavobacteriales</taxon>
        <taxon>Flavobacteriaceae</taxon>
    </lineage>
</organism>
<protein>
    <submittedName>
        <fullName evidence="2">Uncharacterized protein</fullName>
    </submittedName>
</protein>
<dbReference type="RefSeq" id="WP_138534558.1">
    <property type="nucleotide sequence ID" value="NZ_VANR01000001.1"/>
</dbReference>
<sequence>MKKIITLLLFLTASVFYAQEITLENKKSLNSGVTVNSVSYMVDTIEELETIDWKNVKEVFESNKPEDIVEMSFGMDLKKSKYKFKSSIKVSGESKNIDSLIIKAKKGVKSIIKISKKYKN</sequence>
<proteinExistence type="predicted"/>
<dbReference type="EMBL" id="VANR01000001">
    <property type="protein sequence ID" value="TMM32346.1"/>
    <property type="molecule type" value="Genomic_DNA"/>
</dbReference>
<evidence type="ECO:0000313" key="2">
    <source>
        <dbReference type="EMBL" id="TMM32346.1"/>
    </source>
</evidence>
<feature type="signal peptide" evidence="1">
    <location>
        <begin position="1"/>
        <end position="18"/>
    </location>
</feature>
<feature type="chain" id="PRO_5024417205" evidence="1">
    <location>
        <begin position="19"/>
        <end position="120"/>
    </location>
</feature>
<comment type="caution">
    <text evidence="2">The sequence shown here is derived from an EMBL/GenBank/DDBJ whole genome shotgun (WGS) entry which is preliminary data.</text>
</comment>
<reference evidence="2 3" key="1">
    <citation type="submission" date="2019-05" db="EMBL/GenBank/DDBJ databases">
        <title>Polaribacter aestuariivivens sp. nov., isolated from a tidal flat.</title>
        <authorList>
            <person name="Yoon J.-H."/>
        </authorList>
    </citation>
    <scope>NUCLEOTIDE SEQUENCE [LARGE SCALE GENOMIC DNA]</scope>
    <source>
        <strain evidence="2 3">DBTF-3</strain>
    </source>
</reference>
<dbReference type="AlphaFoldDB" id="A0A5S3NFM9"/>
<evidence type="ECO:0000313" key="3">
    <source>
        <dbReference type="Proteomes" id="UP000307140"/>
    </source>
</evidence>
<dbReference type="Proteomes" id="UP000307140">
    <property type="component" value="Unassembled WGS sequence"/>
</dbReference>
<name>A0A5S3NFM9_9FLAO</name>
<dbReference type="OrthoDB" id="1202968at2"/>
<keyword evidence="1" id="KW-0732">Signal</keyword>
<keyword evidence="3" id="KW-1185">Reference proteome</keyword>
<gene>
    <name evidence="2" type="ORF">FDT66_02455</name>
</gene>
<accession>A0A5S3NFM9</accession>
<evidence type="ECO:0000256" key="1">
    <source>
        <dbReference type="SAM" id="SignalP"/>
    </source>
</evidence>